<dbReference type="EMBL" id="VTPC01090139">
    <property type="protein sequence ID" value="KAF2884757.1"/>
    <property type="molecule type" value="Genomic_DNA"/>
</dbReference>
<evidence type="ECO:0000313" key="2">
    <source>
        <dbReference type="Proteomes" id="UP000801492"/>
    </source>
</evidence>
<comment type="caution">
    <text evidence="1">The sequence shown here is derived from an EMBL/GenBank/DDBJ whole genome shotgun (WGS) entry which is preliminary data.</text>
</comment>
<dbReference type="OrthoDB" id="6763816at2759"/>
<dbReference type="Proteomes" id="UP000801492">
    <property type="component" value="Unassembled WGS sequence"/>
</dbReference>
<sequence>MREAVESEGIKWYFNPPAAPNFGGLWKAGVRNVKAHLIRVVGAQVLTFEEFYILLVQVESVLNSRPLYPMSSDSNDISALTPGYFLTLKPLTSLSSRDYANRNINPLQR</sequence>
<protein>
    <submittedName>
        <fullName evidence="1">Uncharacterized protein</fullName>
    </submittedName>
</protein>
<reference evidence="1" key="1">
    <citation type="submission" date="2019-08" db="EMBL/GenBank/DDBJ databases">
        <title>The genome of the North American firefly Photinus pyralis.</title>
        <authorList>
            <consortium name="Photinus pyralis genome working group"/>
            <person name="Fallon T.R."/>
            <person name="Sander Lower S.E."/>
            <person name="Weng J.-K."/>
        </authorList>
    </citation>
    <scope>NUCLEOTIDE SEQUENCE</scope>
    <source>
        <strain evidence="1">TRF0915ILg1</strain>
        <tissue evidence="1">Whole body</tissue>
    </source>
</reference>
<dbReference type="Gene3D" id="3.30.420.10">
    <property type="entry name" value="Ribonuclease H-like superfamily/Ribonuclease H"/>
    <property type="match status" value="1"/>
</dbReference>
<keyword evidence="2" id="KW-1185">Reference proteome</keyword>
<name>A0A8K0G1F1_IGNLU</name>
<dbReference type="InterPro" id="IPR036397">
    <property type="entry name" value="RNaseH_sf"/>
</dbReference>
<dbReference type="PANTHER" id="PTHR47331:SF1">
    <property type="entry name" value="GAG-LIKE PROTEIN"/>
    <property type="match status" value="1"/>
</dbReference>
<accession>A0A8K0G1F1</accession>
<dbReference type="AlphaFoldDB" id="A0A8K0G1F1"/>
<dbReference type="PANTHER" id="PTHR47331">
    <property type="entry name" value="PHD-TYPE DOMAIN-CONTAINING PROTEIN"/>
    <property type="match status" value="1"/>
</dbReference>
<dbReference type="GO" id="GO:0003676">
    <property type="term" value="F:nucleic acid binding"/>
    <property type="evidence" value="ECO:0007669"/>
    <property type="project" value="InterPro"/>
</dbReference>
<evidence type="ECO:0000313" key="1">
    <source>
        <dbReference type="EMBL" id="KAF2884757.1"/>
    </source>
</evidence>
<organism evidence="1 2">
    <name type="scientific">Ignelater luminosus</name>
    <name type="common">Cucubano</name>
    <name type="synonym">Pyrophorus luminosus</name>
    <dbReference type="NCBI Taxonomy" id="2038154"/>
    <lineage>
        <taxon>Eukaryota</taxon>
        <taxon>Metazoa</taxon>
        <taxon>Ecdysozoa</taxon>
        <taxon>Arthropoda</taxon>
        <taxon>Hexapoda</taxon>
        <taxon>Insecta</taxon>
        <taxon>Pterygota</taxon>
        <taxon>Neoptera</taxon>
        <taxon>Endopterygota</taxon>
        <taxon>Coleoptera</taxon>
        <taxon>Polyphaga</taxon>
        <taxon>Elateriformia</taxon>
        <taxon>Elateroidea</taxon>
        <taxon>Elateridae</taxon>
        <taxon>Agrypninae</taxon>
        <taxon>Pyrophorini</taxon>
        <taxon>Ignelater</taxon>
    </lineage>
</organism>
<gene>
    <name evidence="1" type="ORF">ILUMI_21416</name>
</gene>
<proteinExistence type="predicted"/>